<organism evidence="1 2">
    <name type="scientific">Ascaris lumbricoides</name>
    <name type="common">Giant roundworm</name>
    <dbReference type="NCBI Taxonomy" id="6252"/>
    <lineage>
        <taxon>Eukaryota</taxon>
        <taxon>Metazoa</taxon>
        <taxon>Ecdysozoa</taxon>
        <taxon>Nematoda</taxon>
        <taxon>Chromadorea</taxon>
        <taxon>Rhabditida</taxon>
        <taxon>Spirurina</taxon>
        <taxon>Ascaridomorpha</taxon>
        <taxon>Ascaridoidea</taxon>
        <taxon>Ascarididae</taxon>
        <taxon>Ascaris</taxon>
    </lineage>
</organism>
<dbReference type="AlphaFoldDB" id="A0A0M3HKJ4"/>
<evidence type="ECO:0000313" key="1">
    <source>
        <dbReference type="Proteomes" id="UP000036681"/>
    </source>
</evidence>
<protein>
    <submittedName>
        <fullName evidence="2">Transposase</fullName>
    </submittedName>
</protein>
<name>A0A0M3HKJ4_ASCLU</name>
<keyword evidence="1" id="KW-1185">Reference proteome</keyword>
<dbReference type="Proteomes" id="UP000036681">
    <property type="component" value="Unplaced"/>
</dbReference>
<reference evidence="2" key="1">
    <citation type="submission" date="2017-02" db="UniProtKB">
        <authorList>
            <consortium name="WormBaseParasite"/>
        </authorList>
    </citation>
    <scope>IDENTIFICATION</scope>
</reference>
<proteinExistence type="predicted"/>
<sequence length="64" mass="7661">MKKLMEQLSLESTHCLRVRNFCRISKKITAEELIDEWGWKDAIQRTLAKHLQQLRQFPCKFTAI</sequence>
<evidence type="ECO:0000313" key="2">
    <source>
        <dbReference type="WBParaSite" id="ALUE_0000203901-mRNA-1"/>
    </source>
</evidence>
<accession>A0A0M3HKJ4</accession>
<dbReference type="WBParaSite" id="ALUE_0000203901-mRNA-1">
    <property type="protein sequence ID" value="ALUE_0000203901-mRNA-1"/>
    <property type="gene ID" value="ALUE_0000203901"/>
</dbReference>